<keyword evidence="3" id="KW-1185">Reference proteome</keyword>
<name>A0ABY9AKV2_PARCI</name>
<keyword evidence="1" id="KW-1133">Transmembrane helix</keyword>
<evidence type="ECO:0000313" key="2">
    <source>
        <dbReference type="EMBL" id="WIY47315.1"/>
    </source>
</evidence>
<gene>
    <name evidence="2" type="ORF">QRO08_15920</name>
</gene>
<evidence type="ECO:0000313" key="3">
    <source>
        <dbReference type="Proteomes" id="UP001242732"/>
    </source>
</evidence>
<dbReference type="EMBL" id="CP127363">
    <property type="protein sequence ID" value="WIY47315.1"/>
    <property type="molecule type" value="Genomic_DNA"/>
</dbReference>
<keyword evidence="1" id="KW-0472">Membrane</keyword>
<sequence>MNFWQRWKEKHWDEKVSENDPSSSVVFFGIRRPPLRQAARWFAKLWEEQPLNVVMAVAAVVASAAAVIALLR</sequence>
<keyword evidence="1" id="KW-0812">Transmembrane</keyword>
<accession>A0ABY9AKV2</accession>
<feature type="transmembrane region" description="Helical" evidence="1">
    <location>
        <begin position="51"/>
        <end position="71"/>
    </location>
</feature>
<protein>
    <submittedName>
        <fullName evidence="2">Uncharacterized protein</fullName>
    </submittedName>
</protein>
<dbReference type="RefSeq" id="WP_041827327.1">
    <property type="nucleotide sequence ID" value="NZ_CP023687.1"/>
</dbReference>
<reference evidence="2 3" key="1">
    <citation type="submission" date="2023-06" db="EMBL/GenBank/DDBJ databases">
        <authorList>
            <person name="Ham H."/>
            <person name="Park D.S."/>
        </authorList>
    </citation>
    <scope>NUCLEOTIDE SEQUENCE [LARGE SCALE GENOMIC DNA]</scope>
    <source>
        <strain evidence="2 3">KACC 17005</strain>
    </source>
</reference>
<dbReference type="Proteomes" id="UP001242732">
    <property type="component" value="Chromosome"/>
</dbReference>
<organism evidence="2 3">
    <name type="scientific">Paracidovorax citrulli</name>
    <name type="common">Acidovorax citrulli</name>
    <dbReference type="NCBI Taxonomy" id="80869"/>
    <lineage>
        <taxon>Bacteria</taxon>
        <taxon>Pseudomonadati</taxon>
        <taxon>Pseudomonadota</taxon>
        <taxon>Betaproteobacteria</taxon>
        <taxon>Burkholderiales</taxon>
        <taxon>Comamonadaceae</taxon>
        <taxon>Paracidovorax</taxon>
    </lineage>
</organism>
<proteinExistence type="predicted"/>
<evidence type="ECO:0000256" key="1">
    <source>
        <dbReference type="SAM" id="Phobius"/>
    </source>
</evidence>